<dbReference type="GO" id="GO:0016846">
    <property type="term" value="F:carbon-sulfur lyase activity"/>
    <property type="evidence" value="ECO:0007669"/>
    <property type="project" value="InterPro"/>
</dbReference>
<dbReference type="InterPro" id="IPR011057">
    <property type="entry name" value="Mss4-like_sf"/>
</dbReference>
<dbReference type="SUPFAM" id="SSF51316">
    <property type="entry name" value="Mss4-like"/>
    <property type="match status" value="1"/>
</dbReference>
<dbReference type="PANTHER" id="PTHR33337:SF40">
    <property type="entry name" value="CENP-V_GFA DOMAIN-CONTAINING PROTEIN-RELATED"/>
    <property type="match status" value="1"/>
</dbReference>
<evidence type="ECO:0000256" key="4">
    <source>
        <dbReference type="ARBA" id="ARBA00023239"/>
    </source>
</evidence>
<feature type="compositionally biased region" description="Basic and acidic residues" evidence="5">
    <location>
        <begin position="154"/>
        <end position="170"/>
    </location>
</feature>
<sequence length="170" mass="18580">MADQLGKGRLTGGCQCGAVRFACDTPPSNVHVCHCRMCQKAVGGPFAVICPVQKSDFRVTRGAISWFRSSALARRGFCSACGTPMIFDYPEFPDIGVMAGSFDEPSRVPPVVQYGIESRVDWFAGLVALPGDRPTYSHDPMGYLPRIKSSNQQHPDHDTTDWPPTGRDET</sequence>
<protein>
    <submittedName>
        <fullName evidence="7">Uncharacterized conserved protein</fullName>
    </submittedName>
</protein>
<dbReference type="AlphaFoldDB" id="A0A1M4WU06"/>
<evidence type="ECO:0000256" key="5">
    <source>
        <dbReference type="SAM" id="MobiDB-lite"/>
    </source>
</evidence>
<dbReference type="Gene3D" id="3.90.1590.10">
    <property type="entry name" value="glutathione-dependent formaldehyde- activating enzyme (gfa)"/>
    <property type="match status" value="1"/>
</dbReference>
<comment type="similarity">
    <text evidence="1">Belongs to the Gfa family.</text>
</comment>
<dbReference type="Pfam" id="PF04828">
    <property type="entry name" value="GFA"/>
    <property type="match status" value="1"/>
</dbReference>
<evidence type="ECO:0000313" key="7">
    <source>
        <dbReference type="EMBL" id="SHE84694.1"/>
    </source>
</evidence>
<dbReference type="EMBL" id="FQUP01000001">
    <property type="protein sequence ID" value="SHE84694.1"/>
    <property type="molecule type" value="Genomic_DNA"/>
</dbReference>
<evidence type="ECO:0000256" key="2">
    <source>
        <dbReference type="ARBA" id="ARBA00022723"/>
    </source>
</evidence>
<proteinExistence type="inferred from homology"/>
<accession>A0A1M4WU06</accession>
<dbReference type="PROSITE" id="PS51891">
    <property type="entry name" value="CENP_V_GFA"/>
    <property type="match status" value="1"/>
</dbReference>
<keyword evidence="8" id="KW-1185">Reference proteome</keyword>
<dbReference type="Proteomes" id="UP000184485">
    <property type="component" value="Unassembled WGS sequence"/>
</dbReference>
<dbReference type="STRING" id="1122133.SAMN02745157_1069"/>
<feature type="domain" description="CENP-V/GFA" evidence="6">
    <location>
        <begin position="10"/>
        <end position="117"/>
    </location>
</feature>
<reference evidence="7 8" key="1">
    <citation type="submission" date="2016-11" db="EMBL/GenBank/DDBJ databases">
        <authorList>
            <person name="Jaros S."/>
            <person name="Januszkiewicz K."/>
            <person name="Wedrychowicz H."/>
        </authorList>
    </citation>
    <scope>NUCLEOTIDE SEQUENCE [LARGE SCALE GENOMIC DNA]</scope>
    <source>
        <strain evidence="7 8">DSM 19436</strain>
    </source>
</reference>
<dbReference type="RefSeq" id="WP_073051686.1">
    <property type="nucleotide sequence ID" value="NZ_FQUP01000001.1"/>
</dbReference>
<dbReference type="InterPro" id="IPR006913">
    <property type="entry name" value="CENP-V/GFA"/>
</dbReference>
<gene>
    <name evidence="7" type="ORF">SAMN02745157_1069</name>
</gene>
<dbReference type="OrthoDB" id="9807246at2"/>
<feature type="region of interest" description="Disordered" evidence="5">
    <location>
        <begin position="140"/>
        <end position="170"/>
    </location>
</feature>
<evidence type="ECO:0000259" key="6">
    <source>
        <dbReference type="PROSITE" id="PS51891"/>
    </source>
</evidence>
<keyword evidence="3" id="KW-0862">Zinc</keyword>
<evidence type="ECO:0000256" key="1">
    <source>
        <dbReference type="ARBA" id="ARBA00005495"/>
    </source>
</evidence>
<keyword evidence="2" id="KW-0479">Metal-binding</keyword>
<organism evidence="7 8">
    <name type="scientific">Kaistia soli DSM 19436</name>
    <dbReference type="NCBI Taxonomy" id="1122133"/>
    <lineage>
        <taxon>Bacteria</taxon>
        <taxon>Pseudomonadati</taxon>
        <taxon>Pseudomonadota</taxon>
        <taxon>Alphaproteobacteria</taxon>
        <taxon>Hyphomicrobiales</taxon>
        <taxon>Kaistiaceae</taxon>
        <taxon>Kaistia</taxon>
    </lineage>
</organism>
<dbReference type="PANTHER" id="PTHR33337">
    <property type="entry name" value="GFA DOMAIN-CONTAINING PROTEIN"/>
    <property type="match status" value="1"/>
</dbReference>
<dbReference type="GO" id="GO:0046872">
    <property type="term" value="F:metal ion binding"/>
    <property type="evidence" value="ECO:0007669"/>
    <property type="project" value="UniProtKB-KW"/>
</dbReference>
<evidence type="ECO:0000313" key="8">
    <source>
        <dbReference type="Proteomes" id="UP000184485"/>
    </source>
</evidence>
<evidence type="ECO:0000256" key="3">
    <source>
        <dbReference type="ARBA" id="ARBA00022833"/>
    </source>
</evidence>
<name>A0A1M4WU06_9HYPH</name>
<keyword evidence="4" id="KW-0456">Lyase</keyword>